<protein>
    <submittedName>
        <fullName evidence="3">Septin-9 isoform X6</fullName>
    </submittedName>
</protein>
<evidence type="ECO:0000256" key="1">
    <source>
        <dbReference type="SAM" id="MobiDB-lite"/>
    </source>
</evidence>
<sequence>MSTFTALSQTARFADALNTALCQAHDGGRRGRPGGVCWGLVLGLPSSPACSTYLRWLWASPSVRPLAVIRSPVRLVCGCSFLGPRTSPPAAQSGQWGRSGSLAFYWGNFETPLQVPAGAGGSKVSSPRLPRPQGKTNGAFCSRWKRSVWGVTRTSSDRLRKLGDPAGPALKRSFEVEEVETPNPTPPRRVQTPLLRASLASSTQKFQDLGVRNSEPATRHVDSLSQRSPKAALRRVELPGPKAEPVSRRTEISIDISSKPAEGAGATAGPSRFGLKRAETLGHKTPEPGPRRTEVTIVKPQEPAHRRMETPASKSPEVPAAPTADAAPKRVEIQVPKPAEAPACPIPAQILENSEPAPTSQLQSRLEPKPQPLPAEAPPRSQEGPGTRHPFCLHGLDRSGSLGSGVAQCLSSAPWLISGPRGSSASSRVSESPSFLRLMLVVCADCSVRIRPSADGHSCCWDRDPHGALPAPTLSPSQFSFSE</sequence>
<keyword evidence="2" id="KW-1185">Reference proteome</keyword>
<reference evidence="3" key="1">
    <citation type="submission" date="2025-08" db="UniProtKB">
        <authorList>
            <consortium name="RefSeq"/>
        </authorList>
    </citation>
    <scope>IDENTIFICATION</scope>
    <source>
        <tissue evidence="3">Kidney</tissue>
    </source>
</reference>
<feature type="region of interest" description="Disordered" evidence="1">
    <location>
        <begin position="355"/>
        <end position="389"/>
    </location>
</feature>
<feature type="compositionally biased region" description="Basic and acidic residues" evidence="1">
    <location>
        <begin position="276"/>
        <end position="294"/>
    </location>
</feature>
<evidence type="ECO:0000313" key="3">
    <source>
        <dbReference type="RefSeq" id="XP_023387508.1"/>
    </source>
</evidence>
<dbReference type="AlphaFoldDB" id="A0A6P6CJM1"/>
<feature type="region of interest" description="Disordered" evidence="1">
    <location>
        <begin position="212"/>
        <end position="327"/>
    </location>
</feature>
<gene>
    <name evidence="3" type="primary">SEPT9</name>
</gene>
<proteinExistence type="predicted"/>
<dbReference type="Proteomes" id="UP000515202">
    <property type="component" value="Unplaced"/>
</dbReference>
<feature type="region of interest" description="Disordered" evidence="1">
    <location>
        <begin position="117"/>
        <end position="137"/>
    </location>
</feature>
<organism evidence="2 3">
    <name type="scientific">Pteropus vampyrus</name>
    <name type="common">Large flying fox</name>
    <dbReference type="NCBI Taxonomy" id="132908"/>
    <lineage>
        <taxon>Eukaryota</taxon>
        <taxon>Metazoa</taxon>
        <taxon>Chordata</taxon>
        <taxon>Craniata</taxon>
        <taxon>Vertebrata</taxon>
        <taxon>Euteleostomi</taxon>
        <taxon>Mammalia</taxon>
        <taxon>Eutheria</taxon>
        <taxon>Laurasiatheria</taxon>
        <taxon>Chiroptera</taxon>
        <taxon>Yinpterochiroptera</taxon>
        <taxon>Pteropodoidea</taxon>
        <taxon>Pteropodidae</taxon>
        <taxon>Pteropodinae</taxon>
        <taxon>Pteropus</taxon>
    </lineage>
</organism>
<dbReference type="CTD" id="10801"/>
<accession>A0A6P6CJM1</accession>
<evidence type="ECO:0000313" key="2">
    <source>
        <dbReference type="Proteomes" id="UP000515202"/>
    </source>
</evidence>
<name>A0A6P6CJM1_PTEVA</name>
<dbReference type="GeneID" id="105293441"/>
<dbReference type="RefSeq" id="XP_023387508.1">
    <property type="nucleotide sequence ID" value="XM_023531740.1"/>
</dbReference>